<dbReference type="Pfam" id="PF04749">
    <property type="entry name" value="PLAC8"/>
    <property type="match status" value="1"/>
</dbReference>
<dbReference type="EMBL" id="OX459126">
    <property type="protein sequence ID" value="CAI9118130.1"/>
    <property type="molecule type" value="Genomic_DNA"/>
</dbReference>
<dbReference type="InterPro" id="IPR006461">
    <property type="entry name" value="PLAC_motif_containing"/>
</dbReference>
<evidence type="ECO:0000256" key="1">
    <source>
        <dbReference type="SAM" id="Phobius"/>
    </source>
</evidence>
<keyword evidence="3" id="KW-1185">Reference proteome</keyword>
<dbReference type="AlphaFoldDB" id="A0AAV1EEF0"/>
<dbReference type="NCBIfam" id="TIGR01571">
    <property type="entry name" value="A_thal_Cys_rich"/>
    <property type="match status" value="1"/>
</dbReference>
<gene>
    <name evidence="2" type="ORF">OLC1_LOCUS24076</name>
</gene>
<keyword evidence="1" id="KW-0472">Membrane</keyword>
<keyword evidence="1" id="KW-1133">Transmembrane helix</keyword>
<evidence type="ECO:0000313" key="3">
    <source>
        <dbReference type="Proteomes" id="UP001161247"/>
    </source>
</evidence>
<feature type="transmembrane region" description="Helical" evidence="1">
    <location>
        <begin position="65"/>
        <end position="87"/>
    </location>
</feature>
<proteinExistence type="predicted"/>
<evidence type="ECO:0000313" key="2">
    <source>
        <dbReference type="EMBL" id="CAI9118130.1"/>
    </source>
</evidence>
<accession>A0AAV1EEF0</accession>
<dbReference type="PANTHER" id="PTHR15907">
    <property type="entry name" value="DUF614 FAMILY PROTEIN-RELATED"/>
    <property type="match status" value="1"/>
</dbReference>
<keyword evidence="1" id="KW-0812">Transmembrane</keyword>
<reference evidence="2" key="1">
    <citation type="submission" date="2023-03" db="EMBL/GenBank/DDBJ databases">
        <authorList>
            <person name="Julca I."/>
        </authorList>
    </citation>
    <scope>NUCLEOTIDE SEQUENCE</scope>
</reference>
<name>A0AAV1EEF0_OLDCO</name>
<protein>
    <submittedName>
        <fullName evidence="2">OLC1v1019654C1</fullName>
    </submittedName>
</protein>
<organism evidence="2 3">
    <name type="scientific">Oldenlandia corymbosa var. corymbosa</name>
    <dbReference type="NCBI Taxonomy" id="529605"/>
    <lineage>
        <taxon>Eukaryota</taxon>
        <taxon>Viridiplantae</taxon>
        <taxon>Streptophyta</taxon>
        <taxon>Embryophyta</taxon>
        <taxon>Tracheophyta</taxon>
        <taxon>Spermatophyta</taxon>
        <taxon>Magnoliopsida</taxon>
        <taxon>eudicotyledons</taxon>
        <taxon>Gunneridae</taxon>
        <taxon>Pentapetalae</taxon>
        <taxon>asterids</taxon>
        <taxon>lamiids</taxon>
        <taxon>Gentianales</taxon>
        <taxon>Rubiaceae</taxon>
        <taxon>Rubioideae</taxon>
        <taxon>Spermacoceae</taxon>
        <taxon>Hedyotis-Oldenlandia complex</taxon>
        <taxon>Oldenlandia</taxon>
    </lineage>
</organism>
<sequence>MSSSDSKNQFSNDQDASVPGSWSSGLFDCLSDVPNCCVTWWCPCITFGQIAEVIDQGSPSCAASAALYALFEALIGCVCIYSCYYGTKMRKQFNLPKHRYGDCLVHFCCEPCVLCQEYRELKSRGFDMSVGWQGNMEKQTKEVVFTWMKKKLRFTNSPLWVHVFNVPADLMTRLMAEFVANKIGSFMDVQTNAQGNCWGISIRVKVLIDITKPIPRMLEVEFNDEPLTLYFQYEKLPIMCFF</sequence>
<dbReference type="Proteomes" id="UP001161247">
    <property type="component" value="Chromosome 9"/>
</dbReference>